<organism evidence="1 2">
    <name type="scientific">Aldrovandia affinis</name>
    <dbReference type="NCBI Taxonomy" id="143900"/>
    <lineage>
        <taxon>Eukaryota</taxon>
        <taxon>Metazoa</taxon>
        <taxon>Chordata</taxon>
        <taxon>Craniata</taxon>
        <taxon>Vertebrata</taxon>
        <taxon>Euteleostomi</taxon>
        <taxon>Actinopterygii</taxon>
        <taxon>Neopterygii</taxon>
        <taxon>Teleostei</taxon>
        <taxon>Notacanthiformes</taxon>
        <taxon>Halosauridae</taxon>
        <taxon>Aldrovandia</taxon>
    </lineage>
</organism>
<evidence type="ECO:0000313" key="2">
    <source>
        <dbReference type="Proteomes" id="UP001221898"/>
    </source>
</evidence>
<comment type="caution">
    <text evidence="1">The sequence shown here is derived from an EMBL/GenBank/DDBJ whole genome shotgun (WGS) entry which is preliminary data.</text>
</comment>
<accession>A0AAD7WWB4</accession>
<protein>
    <submittedName>
        <fullName evidence="1">Uncharacterized protein</fullName>
    </submittedName>
</protein>
<dbReference type="AlphaFoldDB" id="A0AAD7WWB4"/>
<sequence length="55" mass="6095">MKRGLQLHQQCKIHIIHNTHNKHNKHSAKGHTKCKKACNIGMTVQKVSGWPGSGG</sequence>
<proteinExistence type="predicted"/>
<reference evidence="1" key="1">
    <citation type="journal article" date="2023" name="Science">
        <title>Genome structures resolve the early diversification of teleost fishes.</title>
        <authorList>
            <person name="Parey E."/>
            <person name="Louis A."/>
            <person name="Montfort J."/>
            <person name="Bouchez O."/>
            <person name="Roques C."/>
            <person name="Iampietro C."/>
            <person name="Lluch J."/>
            <person name="Castinel A."/>
            <person name="Donnadieu C."/>
            <person name="Desvignes T."/>
            <person name="Floi Bucao C."/>
            <person name="Jouanno E."/>
            <person name="Wen M."/>
            <person name="Mejri S."/>
            <person name="Dirks R."/>
            <person name="Jansen H."/>
            <person name="Henkel C."/>
            <person name="Chen W.J."/>
            <person name="Zahm M."/>
            <person name="Cabau C."/>
            <person name="Klopp C."/>
            <person name="Thompson A.W."/>
            <person name="Robinson-Rechavi M."/>
            <person name="Braasch I."/>
            <person name="Lecointre G."/>
            <person name="Bobe J."/>
            <person name="Postlethwait J.H."/>
            <person name="Berthelot C."/>
            <person name="Roest Crollius H."/>
            <person name="Guiguen Y."/>
        </authorList>
    </citation>
    <scope>NUCLEOTIDE SEQUENCE</scope>
    <source>
        <strain evidence="1">NC1722</strain>
    </source>
</reference>
<dbReference type="Proteomes" id="UP001221898">
    <property type="component" value="Unassembled WGS sequence"/>
</dbReference>
<gene>
    <name evidence="1" type="ORF">AAFF_G00195280</name>
</gene>
<keyword evidence="2" id="KW-1185">Reference proteome</keyword>
<name>A0AAD7WWB4_9TELE</name>
<evidence type="ECO:0000313" key="1">
    <source>
        <dbReference type="EMBL" id="KAJ8410624.1"/>
    </source>
</evidence>
<dbReference type="EMBL" id="JAINUG010000026">
    <property type="protein sequence ID" value="KAJ8410624.1"/>
    <property type="molecule type" value="Genomic_DNA"/>
</dbReference>